<sequence>MDEKLTPEQIADFKEAFSLFDHDENGSISAVELGEVLKALGQNPTKNELTDMINEVDVDGNGTVEFAEFVILMTNKVKEISKQDEIKEAFDVLDKEKDEVISVKELKYFMRKVAHIKLSNEEAEAMIEYATKDKERKGVTFGDFQAIVEEMGQMNGSQQNNSNHNINKDDIQEENEDDND</sequence>
<dbReference type="AlphaFoldDB" id="A0A078AGR7"/>
<keyword evidence="6" id="KW-0677">Repeat</keyword>
<evidence type="ECO:0000256" key="3">
    <source>
        <dbReference type="ARBA" id="ARBA00020786"/>
    </source>
</evidence>
<comment type="function">
    <text evidence="10">Plays a fundamental role in microtubule organizing center structure and function. Component of the infraciliary lattice (ICL) and the ciliary basal bodies.</text>
</comment>
<dbReference type="InParanoid" id="A0A078AGR7"/>
<evidence type="ECO:0000256" key="6">
    <source>
        <dbReference type="ARBA" id="ARBA00022737"/>
    </source>
</evidence>
<reference evidence="13 14" key="1">
    <citation type="submission" date="2014-06" db="EMBL/GenBank/DDBJ databases">
        <authorList>
            <person name="Swart Estienne"/>
        </authorList>
    </citation>
    <scope>NUCLEOTIDE SEQUENCE [LARGE SCALE GENOMIC DNA]</scope>
    <source>
        <strain evidence="13 14">130c</strain>
    </source>
</reference>
<keyword evidence="5" id="KW-0479">Metal-binding</keyword>
<feature type="region of interest" description="Disordered" evidence="11">
    <location>
        <begin position="152"/>
        <end position="180"/>
    </location>
</feature>
<keyword evidence="14" id="KW-1185">Reference proteome</keyword>
<dbReference type="InterPro" id="IPR018247">
    <property type="entry name" value="EF_Hand_1_Ca_BS"/>
</dbReference>
<gene>
    <name evidence="13" type="primary">Contig11261.g12032</name>
    <name evidence="13" type="ORF">STYLEM_9731</name>
</gene>
<evidence type="ECO:0000256" key="8">
    <source>
        <dbReference type="ARBA" id="ARBA00022990"/>
    </source>
</evidence>
<dbReference type="InterPro" id="IPR011992">
    <property type="entry name" value="EF-hand-dom_pair"/>
</dbReference>
<feature type="compositionally biased region" description="Low complexity" evidence="11">
    <location>
        <begin position="152"/>
        <end position="165"/>
    </location>
</feature>
<dbReference type="Gene3D" id="1.10.238.10">
    <property type="entry name" value="EF-hand"/>
    <property type="match status" value="2"/>
</dbReference>
<evidence type="ECO:0000256" key="5">
    <source>
        <dbReference type="ARBA" id="ARBA00022723"/>
    </source>
</evidence>
<proteinExistence type="inferred from homology"/>
<dbReference type="SMART" id="SM00054">
    <property type="entry name" value="EFh"/>
    <property type="match status" value="3"/>
</dbReference>
<dbReference type="PANTHER" id="PTHR23048:SF0">
    <property type="entry name" value="CALMODULIN LIKE 3"/>
    <property type="match status" value="1"/>
</dbReference>
<dbReference type="Pfam" id="PF13499">
    <property type="entry name" value="EF-hand_7"/>
    <property type="match status" value="2"/>
</dbReference>
<keyword evidence="8" id="KW-0007">Acetylation</keyword>
<dbReference type="SUPFAM" id="SSF47473">
    <property type="entry name" value="EF-hand"/>
    <property type="match status" value="1"/>
</dbReference>
<protein>
    <recommendedName>
        <fullName evidence="3">Calmodulin</fullName>
    </recommendedName>
</protein>
<feature type="domain" description="EF-hand" evidence="12">
    <location>
        <begin position="44"/>
        <end position="79"/>
    </location>
</feature>
<evidence type="ECO:0000256" key="7">
    <source>
        <dbReference type="ARBA" id="ARBA00022837"/>
    </source>
</evidence>
<keyword evidence="7" id="KW-0106">Calcium</keyword>
<feature type="domain" description="EF-hand" evidence="12">
    <location>
        <begin position="81"/>
        <end position="116"/>
    </location>
</feature>
<dbReference type="InterPro" id="IPR002048">
    <property type="entry name" value="EF_hand_dom"/>
</dbReference>
<name>A0A078AGR7_STYLE</name>
<feature type="compositionally biased region" description="Acidic residues" evidence="11">
    <location>
        <begin position="171"/>
        <end position="180"/>
    </location>
</feature>
<keyword evidence="4" id="KW-0963">Cytoplasm</keyword>
<evidence type="ECO:0000256" key="1">
    <source>
        <dbReference type="ARBA" id="ARBA00004245"/>
    </source>
</evidence>
<dbReference type="GO" id="GO:0016460">
    <property type="term" value="C:myosin II complex"/>
    <property type="evidence" value="ECO:0007669"/>
    <property type="project" value="TreeGrafter"/>
</dbReference>
<evidence type="ECO:0000259" key="12">
    <source>
        <dbReference type="PROSITE" id="PS50222"/>
    </source>
</evidence>
<dbReference type="PROSITE" id="PS00018">
    <property type="entry name" value="EF_HAND_1"/>
    <property type="match status" value="2"/>
</dbReference>
<evidence type="ECO:0000256" key="2">
    <source>
        <dbReference type="ARBA" id="ARBA00005253"/>
    </source>
</evidence>
<dbReference type="PANTHER" id="PTHR23048">
    <property type="entry name" value="MYOSIN LIGHT CHAIN 1, 3"/>
    <property type="match status" value="1"/>
</dbReference>
<dbReference type="InterPro" id="IPR050230">
    <property type="entry name" value="CALM/Myosin/TropC-like"/>
</dbReference>
<evidence type="ECO:0000313" key="14">
    <source>
        <dbReference type="Proteomes" id="UP000039865"/>
    </source>
</evidence>
<evidence type="ECO:0000256" key="4">
    <source>
        <dbReference type="ARBA" id="ARBA00022490"/>
    </source>
</evidence>
<accession>A0A078AGR7</accession>
<dbReference type="Proteomes" id="UP000039865">
    <property type="component" value="Unassembled WGS sequence"/>
</dbReference>
<dbReference type="PROSITE" id="PS50222">
    <property type="entry name" value="EF_HAND_2"/>
    <property type="match status" value="3"/>
</dbReference>
<dbReference type="OrthoDB" id="26525at2759"/>
<evidence type="ECO:0000256" key="9">
    <source>
        <dbReference type="ARBA" id="ARBA00023212"/>
    </source>
</evidence>
<evidence type="ECO:0000256" key="10">
    <source>
        <dbReference type="ARBA" id="ARBA00025692"/>
    </source>
</evidence>
<comment type="subcellular location">
    <subcellularLocation>
        <location evidence="1">Cytoplasm</location>
        <location evidence="1">Cytoskeleton</location>
    </subcellularLocation>
</comment>
<dbReference type="GO" id="GO:0005509">
    <property type="term" value="F:calcium ion binding"/>
    <property type="evidence" value="ECO:0007669"/>
    <property type="project" value="InterPro"/>
</dbReference>
<dbReference type="CDD" id="cd00051">
    <property type="entry name" value="EFh"/>
    <property type="match status" value="1"/>
</dbReference>
<dbReference type="FunFam" id="1.10.238.10:FF:000178">
    <property type="entry name" value="Calmodulin-2 A"/>
    <property type="match status" value="1"/>
</dbReference>
<dbReference type="EMBL" id="CCKQ01009257">
    <property type="protein sequence ID" value="CDW80727.1"/>
    <property type="molecule type" value="Genomic_DNA"/>
</dbReference>
<feature type="domain" description="EF-hand" evidence="12">
    <location>
        <begin position="8"/>
        <end position="43"/>
    </location>
</feature>
<keyword evidence="9" id="KW-0206">Cytoskeleton</keyword>
<evidence type="ECO:0000313" key="13">
    <source>
        <dbReference type="EMBL" id="CDW80727.1"/>
    </source>
</evidence>
<comment type="similarity">
    <text evidence="2">Belongs to the centrin family.</text>
</comment>
<evidence type="ECO:0000256" key="11">
    <source>
        <dbReference type="SAM" id="MobiDB-lite"/>
    </source>
</evidence>
<organism evidence="13 14">
    <name type="scientific">Stylonychia lemnae</name>
    <name type="common">Ciliate</name>
    <dbReference type="NCBI Taxonomy" id="5949"/>
    <lineage>
        <taxon>Eukaryota</taxon>
        <taxon>Sar</taxon>
        <taxon>Alveolata</taxon>
        <taxon>Ciliophora</taxon>
        <taxon>Intramacronucleata</taxon>
        <taxon>Spirotrichea</taxon>
        <taxon>Stichotrichia</taxon>
        <taxon>Sporadotrichida</taxon>
        <taxon>Oxytrichidae</taxon>
        <taxon>Stylonychinae</taxon>
        <taxon>Stylonychia</taxon>
    </lineage>
</organism>